<dbReference type="EMBL" id="BKAJ01000290">
    <property type="protein sequence ID" value="GEP62019.1"/>
    <property type="molecule type" value="Genomic_DNA"/>
</dbReference>
<sequence length="41" mass="4242">MIGFQAATAVAAGAQLYLRYDGDVGSGTDNHALNLGVRLSF</sequence>
<dbReference type="RefSeq" id="WP_281291654.1">
    <property type="nucleotide sequence ID" value="NZ_BKAJ01000290.1"/>
</dbReference>
<organism evidence="1 2">
    <name type="scientific">Reyranella soli</name>
    <dbReference type="NCBI Taxonomy" id="1230389"/>
    <lineage>
        <taxon>Bacteria</taxon>
        <taxon>Pseudomonadati</taxon>
        <taxon>Pseudomonadota</taxon>
        <taxon>Alphaproteobacteria</taxon>
        <taxon>Hyphomicrobiales</taxon>
        <taxon>Reyranellaceae</taxon>
        <taxon>Reyranella</taxon>
    </lineage>
</organism>
<protein>
    <recommendedName>
        <fullName evidence="3">Autotransporter domain-containing protein</fullName>
    </recommendedName>
</protein>
<evidence type="ECO:0008006" key="3">
    <source>
        <dbReference type="Google" id="ProtNLM"/>
    </source>
</evidence>
<accession>A0A512NSU8</accession>
<dbReference type="Gene3D" id="2.40.128.130">
    <property type="entry name" value="Autotransporter beta-domain"/>
    <property type="match status" value="1"/>
</dbReference>
<reference evidence="1 2" key="1">
    <citation type="submission" date="2019-07" db="EMBL/GenBank/DDBJ databases">
        <title>Whole genome shotgun sequence of Reyranella soli NBRC 108950.</title>
        <authorList>
            <person name="Hosoyama A."/>
            <person name="Uohara A."/>
            <person name="Ohji S."/>
            <person name="Ichikawa N."/>
        </authorList>
    </citation>
    <scope>NUCLEOTIDE SEQUENCE [LARGE SCALE GENOMIC DNA]</scope>
    <source>
        <strain evidence="1 2">NBRC 108950</strain>
    </source>
</reference>
<proteinExistence type="predicted"/>
<evidence type="ECO:0000313" key="2">
    <source>
        <dbReference type="Proteomes" id="UP000321058"/>
    </source>
</evidence>
<keyword evidence="2" id="KW-1185">Reference proteome</keyword>
<evidence type="ECO:0000313" key="1">
    <source>
        <dbReference type="EMBL" id="GEP62019.1"/>
    </source>
</evidence>
<dbReference type="InterPro" id="IPR036709">
    <property type="entry name" value="Autotransporte_beta_dom_sf"/>
</dbReference>
<dbReference type="AlphaFoldDB" id="A0A512NSU8"/>
<comment type="caution">
    <text evidence="1">The sequence shown here is derived from an EMBL/GenBank/DDBJ whole genome shotgun (WGS) entry which is preliminary data.</text>
</comment>
<dbReference type="Proteomes" id="UP000321058">
    <property type="component" value="Unassembled WGS sequence"/>
</dbReference>
<name>A0A512NSU8_9HYPH</name>
<gene>
    <name evidence="1" type="ORF">RSO01_91850</name>
</gene>